<dbReference type="InterPro" id="IPR011538">
    <property type="entry name" value="Nuo51_FMN-bd"/>
</dbReference>
<dbReference type="NCBIfam" id="TIGR01945">
    <property type="entry name" value="rnfC"/>
    <property type="match status" value="1"/>
</dbReference>
<reference evidence="9" key="1">
    <citation type="submission" date="2016-10" db="EMBL/GenBank/DDBJ databases">
        <title>Sequence of Gallionella enrichment culture.</title>
        <authorList>
            <person name="Poehlein A."/>
            <person name="Muehling M."/>
            <person name="Daniel R."/>
        </authorList>
    </citation>
    <scope>NUCLEOTIDE SEQUENCE</scope>
</reference>
<dbReference type="Gene3D" id="3.30.70.3270">
    <property type="match status" value="1"/>
</dbReference>
<dbReference type="GO" id="GO:0051539">
    <property type="term" value="F:4 iron, 4 sulfur cluster binding"/>
    <property type="evidence" value="ECO:0007669"/>
    <property type="project" value="UniProtKB-KW"/>
</dbReference>
<organism evidence="9">
    <name type="scientific">mine drainage metagenome</name>
    <dbReference type="NCBI Taxonomy" id="410659"/>
    <lineage>
        <taxon>unclassified sequences</taxon>
        <taxon>metagenomes</taxon>
        <taxon>ecological metagenomes</taxon>
    </lineage>
</organism>
<evidence type="ECO:0000256" key="3">
    <source>
        <dbReference type="ARBA" id="ARBA00022723"/>
    </source>
</evidence>
<dbReference type="InterPro" id="IPR017896">
    <property type="entry name" value="4Fe4S_Fe-S-bd"/>
</dbReference>
<evidence type="ECO:0000256" key="2">
    <source>
        <dbReference type="ARBA" id="ARBA00022485"/>
    </source>
</evidence>
<dbReference type="PANTHER" id="PTHR43034:SF2">
    <property type="entry name" value="ION-TRANSLOCATING OXIDOREDUCTASE COMPLEX SUBUNIT C"/>
    <property type="match status" value="1"/>
</dbReference>
<feature type="domain" description="4Fe-4S ferredoxin-type" evidence="8">
    <location>
        <begin position="399"/>
        <end position="428"/>
    </location>
</feature>
<keyword evidence="2" id="KW-0004">4Fe-4S</keyword>
<dbReference type="Gene3D" id="3.40.50.11540">
    <property type="entry name" value="NADH-ubiquinone oxidoreductase 51kDa subunit"/>
    <property type="match status" value="1"/>
</dbReference>
<evidence type="ECO:0000256" key="6">
    <source>
        <dbReference type="ARBA" id="ARBA00023004"/>
    </source>
</evidence>
<sequence>MKLFPVRGGVHPDYRKEKTAAAAIVALPLPQALYLPLQQHIGAPAEAVVQAGQRVLKGQLLAQAGGPVSAPVHAPTSGLVASIGAMMAPHPSGLSQPTIILEPDGREEWAALPPPISDPLNADPALIRARVAECGIVGMGGATFPSAVKLALGTEHKLDILLLNGAECEPYLTCDDRLMRERPEQILDGARIMAHALGAARVVVAIEANKPEALDGMAKAAATLEGVTVVKVPAQYPMGSERHLVQAITGRETPARKLTADLGVVVHNVATAQAVREAVRFGRPLLSRVVTVSGAAVARPANVEAPLGALVSDLIDYCGGLVTPPRQVVNGGPMMGQPLPSLAVPVVKGMSGILALTAAETNERPSEPCIRCGTCVTICPCGLVPVEMAAFIRKEDMDGAARLGVQDCVSCGSCSYICPAHIPLVHFFNYAKGRLAERALEARRTDRVRQLVEVHNSRLDKLAAERAAQAAAVAAAEAAKAEAAKSVAAGPGDAS</sequence>
<protein>
    <submittedName>
        <fullName evidence="9">Electron transport complex subunit RnfC</fullName>
    </submittedName>
</protein>
<dbReference type="InterPro" id="IPR017900">
    <property type="entry name" value="4Fe4S_Fe_S_CS"/>
</dbReference>
<evidence type="ECO:0000256" key="7">
    <source>
        <dbReference type="ARBA" id="ARBA00023014"/>
    </source>
</evidence>
<gene>
    <name evidence="9" type="primary">rnfC_4</name>
    <name evidence="9" type="ORF">GALL_372730</name>
</gene>
<dbReference type="Gene3D" id="3.10.20.600">
    <property type="match status" value="1"/>
</dbReference>
<dbReference type="AlphaFoldDB" id="A0A1J5QBB6"/>
<dbReference type="PANTHER" id="PTHR43034">
    <property type="entry name" value="ION-TRANSLOCATING OXIDOREDUCTASE COMPLEX SUBUNIT C"/>
    <property type="match status" value="1"/>
</dbReference>
<dbReference type="GO" id="GO:0016020">
    <property type="term" value="C:membrane"/>
    <property type="evidence" value="ECO:0007669"/>
    <property type="project" value="InterPro"/>
</dbReference>
<keyword evidence="5" id="KW-0249">Electron transport</keyword>
<keyword evidence="4" id="KW-0677">Repeat</keyword>
<dbReference type="EMBL" id="MLJW01000987">
    <property type="protein sequence ID" value="OIQ80966.1"/>
    <property type="molecule type" value="Genomic_DNA"/>
</dbReference>
<dbReference type="NCBIfam" id="NF003454">
    <property type="entry name" value="PRK05035.1"/>
    <property type="match status" value="1"/>
</dbReference>
<accession>A0A1J5QBB6</accession>
<dbReference type="SUPFAM" id="SSF142019">
    <property type="entry name" value="Nqo1 FMN-binding domain-like"/>
    <property type="match status" value="1"/>
</dbReference>
<dbReference type="GO" id="GO:0009055">
    <property type="term" value="F:electron transfer activity"/>
    <property type="evidence" value="ECO:0007669"/>
    <property type="project" value="InterPro"/>
</dbReference>
<keyword evidence="7" id="KW-0411">Iron-sulfur</keyword>
<dbReference type="Pfam" id="PF01512">
    <property type="entry name" value="Complex1_51K"/>
    <property type="match status" value="1"/>
</dbReference>
<dbReference type="InterPro" id="IPR026902">
    <property type="entry name" value="RnfC_N"/>
</dbReference>
<dbReference type="InterPro" id="IPR019554">
    <property type="entry name" value="Soluble_ligand-bd"/>
</dbReference>
<keyword evidence="6" id="KW-0408">Iron</keyword>
<keyword evidence="3" id="KW-0479">Metal-binding</keyword>
<dbReference type="SUPFAM" id="SSF46548">
    <property type="entry name" value="alpha-helical ferredoxin"/>
    <property type="match status" value="1"/>
</dbReference>
<dbReference type="PROSITE" id="PS00198">
    <property type="entry name" value="4FE4S_FER_1"/>
    <property type="match status" value="1"/>
</dbReference>
<evidence type="ECO:0000259" key="8">
    <source>
        <dbReference type="PROSITE" id="PS51379"/>
    </source>
</evidence>
<feature type="domain" description="4Fe-4S ferredoxin-type" evidence="8">
    <location>
        <begin position="357"/>
        <end position="389"/>
    </location>
</feature>
<dbReference type="HAMAP" id="MF_00461">
    <property type="entry name" value="RsxC_RnfC"/>
    <property type="match status" value="1"/>
</dbReference>
<keyword evidence="1" id="KW-0813">Transport</keyword>
<proteinExistence type="inferred from homology"/>
<comment type="caution">
    <text evidence="9">The sequence shown here is derived from an EMBL/GenBank/DDBJ whole genome shotgun (WGS) entry which is preliminary data.</text>
</comment>
<dbReference type="Pfam" id="PF13375">
    <property type="entry name" value="RnfC_N"/>
    <property type="match status" value="1"/>
</dbReference>
<dbReference type="GO" id="GO:0046872">
    <property type="term" value="F:metal ion binding"/>
    <property type="evidence" value="ECO:0007669"/>
    <property type="project" value="UniProtKB-KW"/>
</dbReference>
<evidence type="ECO:0000256" key="1">
    <source>
        <dbReference type="ARBA" id="ARBA00022448"/>
    </source>
</evidence>
<evidence type="ECO:0000256" key="4">
    <source>
        <dbReference type="ARBA" id="ARBA00022737"/>
    </source>
</evidence>
<dbReference type="InterPro" id="IPR037225">
    <property type="entry name" value="Nuo51_FMN-bd_sf"/>
</dbReference>
<dbReference type="Pfam" id="PF10531">
    <property type="entry name" value="SLBB"/>
    <property type="match status" value="1"/>
</dbReference>
<dbReference type="InterPro" id="IPR010208">
    <property type="entry name" value="Ion_transpt_RnfC/RsxC"/>
</dbReference>
<evidence type="ECO:0000313" key="9">
    <source>
        <dbReference type="EMBL" id="OIQ80966.1"/>
    </source>
</evidence>
<name>A0A1J5QBB6_9ZZZZ</name>
<evidence type="ECO:0000256" key="5">
    <source>
        <dbReference type="ARBA" id="ARBA00022982"/>
    </source>
</evidence>
<dbReference type="Pfam" id="PF13187">
    <property type="entry name" value="Fer4_9"/>
    <property type="match status" value="1"/>
</dbReference>
<dbReference type="PROSITE" id="PS51379">
    <property type="entry name" value="4FE4S_FER_2"/>
    <property type="match status" value="2"/>
</dbReference>